<keyword evidence="1" id="KW-0732">Signal</keyword>
<sequence length="816" mass="89264">MDFFRSTARTLLCFFAIFAANNLCWADAAAFDLTGPKVDVHVERAGKTLPISEVPNLQPGDRLWVHPDLPDSQSVHYLMIVVFLRGSTNPPPESWFTRVETWDKHVHDEGLFITVPAEAQQALIFLAPDTGGGFSTLRRAVRGRPGAFVRASQDLWQASLDRARLDKYLADIKDIPTADHDQFKERTQLLARSLNMKVDNQCFDKPTAQQVPCLTQGTEQLVLDDAHTESMVSTITSGPTGDLMSQIGYTPQARFGYYSPYIGAVMDVARILANAHTAQFQYIPALAVPKQDTLNLRLNNPPSFRNPKSVIVVGLPPIINAVPPPLHLVDQKAIFCIAEPHLVLPVDGAPLIFATDLAHDLTLRVENSNDEEIDLHAHPDATRGGLVVDTSELKPASYDEEFSGTLRGTWGFQNFEGPHFSFRSPRSSKLVVASKDASALIVGREDTLHLSLDDAACVKEVTVHDEKGAKLTATWKRSKPDELELHVPLKGESEGRLEIAVVKHGVREPDTIALHTYSEAGRLDVFNIHAGDTEGILKGTRLDQVARLELEGVKFTPKGLSRANQQDELKLAAAENSQLSTKPDEALTAHAALTDGRTLDVKVRVDSPRPQVTLANKTVQPEADAAPSNIRFGNPEDLPQDAELSFVLKAKMPNTFAADEKIEVATADDAFRVVLTAQDGNLTMQDAKTLVAVLNPMRHLGPSAFGPLKFRPVTAAGVAGDWQPLVSLVRVPQLKGIHCSGAPEKQCSLLGEKLYLIDSVSADQDFTNSVEVPDGFLANALPIPRPKNKTLYVKLRDNPDDVTTIALPMLVTTDTR</sequence>
<accession>Q1IQC2</accession>
<feature type="chain" id="PRO_5004191597" evidence="1">
    <location>
        <begin position="26"/>
        <end position="816"/>
    </location>
</feature>
<name>Q1IQC2_KORVE</name>
<dbReference type="eggNOG" id="ENOG502Z8R4">
    <property type="taxonomic scope" value="Bacteria"/>
</dbReference>
<feature type="signal peptide" evidence="1">
    <location>
        <begin position="1"/>
        <end position="25"/>
    </location>
</feature>
<dbReference type="KEGG" id="aba:Acid345_1927"/>
<keyword evidence="3" id="KW-1185">Reference proteome</keyword>
<evidence type="ECO:0000313" key="3">
    <source>
        <dbReference type="Proteomes" id="UP000002432"/>
    </source>
</evidence>
<dbReference type="HOGENOM" id="CLU_342222_0_0_0"/>
<proteinExistence type="predicted"/>
<dbReference type="Proteomes" id="UP000002432">
    <property type="component" value="Chromosome"/>
</dbReference>
<reference evidence="2 3" key="1">
    <citation type="journal article" date="2009" name="Appl. Environ. Microbiol.">
        <title>Three genomes from the phylum Acidobacteria provide insight into the lifestyles of these microorganisms in soils.</title>
        <authorList>
            <person name="Ward N.L."/>
            <person name="Challacombe J.F."/>
            <person name="Janssen P.H."/>
            <person name="Henrissat B."/>
            <person name="Coutinho P.M."/>
            <person name="Wu M."/>
            <person name="Xie G."/>
            <person name="Haft D.H."/>
            <person name="Sait M."/>
            <person name="Badger J."/>
            <person name="Barabote R.D."/>
            <person name="Bradley B."/>
            <person name="Brettin T.S."/>
            <person name="Brinkac L.M."/>
            <person name="Bruce D."/>
            <person name="Creasy T."/>
            <person name="Daugherty S.C."/>
            <person name="Davidsen T.M."/>
            <person name="DeBoy R.T."/>
            <person name="Detter J.C."/>
            <person name="Dodson R.J."/>
            <person name="Durkin A.S."/>
            <person name="Ganapathy A."/>
            <person name="Gwinn-Giglio M."/>
            <person name="Han C.S."/>
            <person name="Khouri H."/>
            <person name="Kiss H."/>
            <person name="Kothari S.P."/>
            <person name="Madupu R."/>
            <person name="Nelson K.E."/>
            <person name="Nelson W.C."/>
            <person name="Paulsen I."/>
            <person name="Penn K."/>
            <person name="Ren Q."/>
            <person name="Rosovitz M.J."/>
            <person name="Selengut J.D."/>
            <person name="Shrivastava S."/>
            <person name="Sullivan S.A."/>
            <person name="Tapia R."/>
            <person name="Thompson L.S."/>
            <person name="Watkins K.L."/>
            <person name="Yang Q."/>
            <person name="Yu C."/>
            <person name="Zafar N."/>
            <person name="Zhou L."/>
            <person name="Kuske C.R."/>
        </authorList>
    </citation>
    <scope>NUCLEOTIDE SEQUENCE [LARGE SCALE GENOMIC DNA]</scope>
    <source>
        <strain evidence="2 3">Ellin345</strain>
    </source>
</reference>
<dbReference type="OrthoDB" id="7052005at2"/>
<dbReference type="STRING" id="204669.Acid345_1927"/>
<evidence type="ECO:0000313" key="2">
    <source>
        <dbReference type="EMBL" id="ABF40928.1"/>
    </source>
</evidence>
<dbReference type="EnsemblBacteria" id="ABF40928">
    <property type="protein sequence ID" value="ABF40928"/>
    <property type="gene ID" value="Acid345_1927"/>
</dbReference>
<organism evidence="2 3">
    <name type="scientific">Koribacter versatilis (strain Ellin345)</name>
    <dbReference type="NCBI Taxonomy" id="204669"/>
    <lineage>
        <taxon>Bacteria</taxon>
        <taxon>Pseudomonadati</taxon>
        <taxon>Acidobacteriota</taxon>
        <taxon>Terriglobia</taxon>
        <taxon>Terriglobales</taxon>
        <taxon>Candidatus Korobacteraceae</taxon>
        <taxon>Candidatus Korobacter</taxon>
    </lineage>
</organism>
<dbReference type="AlphaFoldDB" id="Q1IQC2"/>
<evidence type="ECO:0000256" key="1">
    <source>
        <dbReference type="SAM" id="SignalP"/>
    </source>
</evidence>
<dbReference type="RefSeq" id="WP_011522729.1">
    <property type="nucleotide sequence ID" value="NC_008009.1"/>
</dbReference>
<protein>
    <submittedName>
        <fullName evidence="2">Uncharacterized protein</fullName>
    </submittedName>
</protein>
<gene>
    <name evidence="2" type="ordered locus">Acid345_1927</name>
</gene>
<dbReference type="EMBL" id="CP000360">
    <property type="protein sequence ID" value="ABF40928.1"/>
    <property type="molecule type" value="Genomic_DNA"/>
</dbReference>